<proteinExistence type="predicted"/>
<reference evidence="2" key="1">
    <citation type="submission" date="2015-07" db="EMBL/GenBank/DDBJ databases">
        <title>Genome sequencing of Sunxiuqinia dokdonensis strain SK.</title>
        <authorList>
            <person name="Ahn S."/>
            <person name="Kim B.-C."/>
        </authorList>
    </citation>
    <scope>NUCLEOTIDE SEQUENCE [LARGE SCALE GENOMIC DNA]</scope>
    <source>
        <strain evidence="2">SK</strain>
    </source>
</reference>
<dbReference type="Proteomes" id="UP000036958">
    <property type="component" value="Unassembled WGS sequence"/>
</dbReference>
<organism evidence="1 2">
    <name type="scientific">Sunxiuqinia dokdonensis</name>
    <dbReference type="NCBI Taxonomy" id="1409788"/>
    <lineage>
        <taxon>Bacteria</taxon>
        <taxon>Pseudomonadati</taxon>
        <taxon>Bacteroidota</taxon>
        <taxon>Bacteroidia</taxon>
        <taxon>Marinilabiliales</taxon>
        <taxon>Prolixibacteraceae</taxon>
        <taxon>Sunxiuqinia</taxon>
    </lineage>
</organism>
<comment type="caution">
    <text evidence="1">The sequence shown here is derived from an EMBL/GenBank/DDBJ whole genome shotgun (WGS) entry which is preliminary data.</text>
</comment>
<gene>
    <name evidence="1" type="ORF">NC99_00280</name>
</gene>
<dbReference type="EMBL" id="LGIA01000002">
    <property type="protein sequence ID" value="KOH47166.1"/>
    <property type="molecule type" value="Genomic_DNA"/>
</dbReference>
<keyword evidence="2" id="KW-1185">Reference proteome</keyword>
<sequence>MCCYSICKKTGQSTIRTTYNTPFCLKYSPIDHKTVLPHRGDVIIRS</sequence>
<dbReference type="AlphaFoldDB" id="A0A0L8VFE7"/>
<evidence type="ECO:0000313" key="1">
    <source>
        <dbReference type="EMBL" id="KOH47166.1"/>
    </source>
</evidence>
<name>A0A0L8VFE7_9BACT</name>
<accession>A0A0L8VFE7</accession>
<evidence type="ECO:0000313" key="2">
    <source>
        <dbReference type="Proteomes" id="UP000036958"/>
    </source>
</evidence>
<dbReference type="STRING" id="1409788.NC99_00280"/>
<protein>
    <submittedName>
        <fullName evidence="1">Uncharacterized protein</fullName>
    </submittedName>
</protein>